<dbReference type="Pfam" id="PF00903">
    <property type="entry name" value="Glyoxalase"/>
    <property type="match status" value="1"/>
</dbReference>
<gene>
    <name evidence="3" type="ORF">EBO34_14905</name>
</gene>
<proteinExistence type="predicted"/>
<dbReference type="Gene3D" id="3.10.180.10">
    <property type="entry name" value="2,3-Dihydroxybiphenyl 1,2-Dioxygenase, domain 1"/>
    <property type="match status" value="1"/>
</dbReference>
<dbReference type="GO" id="GO:0046872">
    <property type="term" value="F:metal ion binding"/>
    <property type="evidence" value="ECO:0007669"/>
    <property type="project" value="UniProtKB-KW"/>
</dbReference>
<keyword evidence="4" id="KW-1185">Reference proteome</keyword>
<evidence type="ECO:0000313" key="3">
    <source>
        <dbReference type="EMBL" id="RNA67977.1"/>
    </source>
</evidence>
<dbReference type="InterPro" id="IPR037523">
    <property type="entry name" value="VOC_core"/>
</dbReference>
<dbReference type="GO" id="GO:0004462">
    <property type="term" value="F:lactoylglutathione lyase activity"/>
    <property type="evidence" value="ECO:0007669"/>
    <property type="project" value="InterPro"/>
</dbReference>
<dbReference type="AlphaFoldDB" id="A0A3M7TRT1"/>
<dbReference type="RefSeq" id="WP_122899923.1">
    <property type="nucleotide sequence ID" value="NZ_RHIB01000002.1"/>
</dbReference>
<protein>
    <submittedName>
        <fullName evidence="3">VOC family protein</fullName>
    </submittedName>
</protein>
<dbReference type="OrthoDB" id="9804944at2"/>
<keyword evidence="1" id="KW-0479">Metal-binding</keyword>
<sequence length="125" mass="14206">MESAIQRVGQIGIPVQEIERAVRFYKEKLGLPLLFSTGSMAFFDCEGLRLMLTLPEKEAFGHPSSVIYFTVKDIRKAYEDLQQKSVVFIDEPHVVAKMGNTETWMTFFKDGEGNTHAFISEIKAK</sequence>
<dbReference type="PROSITE" id="PS00934">
    <property type="entry name" value="GLYOXALASE_I_1"/>
    <property type="match status" value="1"/>
</dbReference>
<evidence type="ECO:0000256" key="1">
    <source>
        <dbReference type="ARBA" id="ARBA00022723"/>
    </source>
</evidence>
<accession>A0A3M7TRT1</accession>
<dbReference type="EMBL" id="RHIB01000002">
    <property type="protein sequence ID" value="RNA67977.1"/>
    <property type="molecule type" value="Genomic_DNA"/>
</dbReference>
<comment type="caution">
    <text evidence="3">The sequence shown here is derived from an EMBL/GenBank/DDBJ whole genome shotgun (WGS) entry which is preliminary data.</text>
</comment>
<evidence type="ECO:0000259" key="2">
    <source>
        <dbReference type="PROSITE" id="PS51819"/>
    </source>
</evidence>
<dbReference type="PROSITE" id="PS51819">
    <property type="entry name" value="VOC"/>
    <property type="match status" value="1"/>
</dbReference>
<name>A0A3M7TRT1_9BACI</name>
<feature type="domain" description="VOC" evidence="2">
    <location>
        <begin position="7"/>
        <end position="121"/>
    </location>
</feature>
<dbReference type="SUPFAM" id="SSF54593">
    <property type="entry name" value="Glyoxalase/Bleomycin resistance protein/Dihydroxybiphenyl dioxygenase"/>
    <property type="match status" value="1"/>
</dbReference>
<dbReference type="InterPro" id="IPR018146">
    <property type="entry name" value="Glyoxalase_1_CS"/>
</dbReference>
<dbReference type="Proteomes" id="UP000278746">
    <property type="component" value="Unassembled WGS sequence"/>
</dbReference>
<evidence type="ECO:0000313" key="4">
    <source>
        <dbReference type="Proteomes" id="UP000278746"/>
    </source>
</evidence>
<dbReference type="CDD" id="cd06587">
    <property type="entry name" value="VOC"/>
    <property type="match status" value="1"/>
</dbReference>
<reference evidence="3 4" key="1">
    <citation type="submission" date="2018-10" db="EMBL/GenBank/DDBJ databases">
        <title>Bacillus Keqinensis sp. nov., a moderately halophilic bacterium isolated from a saline-alkaline lake.</title>
        <authorList>
            <person name="Wang H."/>
        </authorList>
    </citation>
    <scope>NUCLEOTIDE SEQUENCE [LARGE SCALE GENOMIC DNA]</scope>
    <source>
        <strain evidence="3 4">KQ-3</strain>
    </source>
</reference>
<organism evidence="3 4">
    <name type="scientific">Alteribacter keqinensis</name>
    <dbReference type="NCBI Taxonomy" id="2483800"/>
    <lineage>
        <taxon>Bacteria</taxon>
        <taxon>Bacillati</taxon>
        <taxon>Bacillota</taxon>
        <taxon>Bacilli</taxon>
        <taxon>Bacillales</taxon>
        <taxon>Bacillaceae</taxon>
        <taxon>Alteribacter</taxon>
    </lineage>
</organism>
<dbReference type="InterPro" id="IPR029068">
    <property type="entry name" value="Glyas_Bleomycin-R_OHBP_Dase"/>
</dbReference>
<dbReference type="InterPro" id="IPR004360">
    <property type="entry name" value="Glyas_Fos-R_dOase_dom"/>
</dbReference>